<sequence length="172" mass="19651">MPEVFVDFIQGGNNLEGLYVKLEDGEKPEWNLLLAIIHSINTPAIPGGGDEQNVATPYGFCHYRFSKPRDKRFRRQMDRCTFEGISNHSLLSGMTLHSYKQDIMYYLLASSNIVHLTIAGTASAAQRNLSYSKTQFDSGIFQRNEFALEIGTNKRRLPLFGVSVFLFFFFFF</sequence>
<dbReference type="GO" id="GO:0005783">
    <property type="term" value="C:endoplasmic reticulum"/>
    <property type="evidence" value="ECO:0007669"/>
    <property type="project" value="TreeGrafter"/>
</dbReference>
<dbReference type="AlphaFoldDB" id="A0A158QAE2"/>
<reference evidence="3" key="1">
    <citation type="submission" date="2016-04" db="UniProtKB">
        <authorList>
            <consortium name="WormBaseParasite"/>
        </authorList>
    </citation>
    <scope>IDENTIFICATION</scope>
</reference>
<dbReference type="GO" id="GO:0005548">
    <property type="term" value="F:phospholipid transporter activity"/>
    <property type="evidence" value="ECO:0007669"/>
    <property type="project" value="InterPro"/>
</dbReference>
<dbReference type="GO" id="GO:0042157">
    <property type="term" value="P:lipoprotein metabolic process"/>
    <property type="evidence" value="ECO:0007669"/>
    <property type="project" value="TreeGrafter"/>
</dbReference>
<dbReference type="InterPro" id="IPR039988">
    <property type="entry name" value="MTTP"/>
</dbReference>
<evidence type="ECO:0000313" key="2">
    <source>
        <dbReference type="Proteomes" id="UP000274131"/>
    </source>
</evidence>
<protein>
    <submittedName>
        <fullName evidence="1 3">Uncharacterized protein</fullName>
    </submittedName>
</protein>
<dbReference type="GO" id="GO:0005794">
    <property type="term" value="C:Golgi apparatus"/>
    <property type="evidence" value="ECO:0007669"/>
    <property type="project" value="TreeGrafter"/>
</dbReference>
<dbReference type="WBParaSite" id="EVEC_0000484501-mRNA-1">
    <property type="protein sequence ID" value="EVEC_0000484501-mRNA-1"/>
    <property type="gene ID" value="EVEC_0000484501"/>
</dbReference>
<accession>A0A158QAE2</accession>
<name>A0A158QAE2_ENTVE</name>
<organism evidence="3">
    <name type="scientific">Enterobius vermicularis</name>
    <name type="common">Human pinworm</name>
    <dbReference type="NCBI Taxonomy" id="51028"/>
    <lineage>
        <taxon>Eukaryota</taxon>
        <taxon>Metazoa</taxon>
        <taxon>Ecdysozoa</taxon>
        <taxon>Nematoda</taxon>
        <taxon>Chromadorea</taxon>
        <taxon>Rhabditida</taxon>
        <taxon>Spirurina</taxon>
        <taxon>Oxyuridomorpha</taxon>
        <taxon>Oxyuroidea</taxon>
        <taxon>Oxyuridae</taxon>
        <taxon>Enterobius</taxon>
    </lineage>
</organism>
<evidence type="ECO:0000313" key="3">
    <source>
        <dbReference type="WBParaSite" id="EVEC_0000484501-mRNA-1"/>
    </source>
</evidence>
<dbReference type="PANTHER" id="PTHR13024">
    <property type="entry name" value="MICROSOMAL TRIGLYCERIDE TRANSFER PROTEIN, LARGE SUBUNIT"/>
    <property type="match status" value="1"/>
</dbReference>
<dbReference type="EMBL" id="UXUI01007891">
    <property type="protein sequence ID" value="VDD89802.1"/>
    <property type="molecule type" value="Genomic_DNA"/>
</dbReference>
<dbReference type="GO" id="GO:0016323">
    <property type="term" value="C:basolateral plasma membrane"/>
    <property type="evidence" value="ECO:0007669"/>
    <property type="project" value="TreeGrafter"/>
</dbReference>
<evidence type="ECO:0000313" key="1">
    <source>
        <dbReference type="EMBL" id="VDD89802.1"/>
    </source>
</evidence>
<proteinExistence type="predicted"/>
<dbReference type="Proteomes" id="UP000274131">
    <property type="component" value="Unassembled WGS sequence"/>
</dbReference>
<reference evidence="1 2" key="2">
    <citation type="submission" date="2018-10" db="EMBL/GenBank/DDBJ databases">
        <authorList>
            <consortium name="Pathogen Informatics"/>
        </authorList>
    </citation>
    <scope>NUCLEOTIDE SEQUENCE [LARGE SCALE GENOMIC DNA]</scope>
</reference>
<dbReference type="OrthoDB" id="5844974at2759"/>
<keyword evidence="2" id="KW-1185">Reference proteome</keyword>
<gene>
    <name evidence="1" type="ORF">EVEC_LOCUS4553</name>
</gene>
<dbReference type="STRING" id="51028.A0A158QAE2"/>
<dbReference type="PANTHER" id="PTHR13024:SF0">
    <property type="entry name" value="MICROSOMAL TRIACYLGLYCEROL TRANSFER PROTEIN"/>
    <property type="match status" value="1"/>
</dbReference>